<feature type="region of interest" description="Disordered" evidence="1">
    <location>
        <begin position="20"/>
        <end position="40"/>
    </location>
</feature>
<keyword evidence="3" id="KW-1185">Reference proteome</keyword>
<gene>
    <name evidence="2" type="ORF">ECRASSUSDP1_LOCUS16839</name>
</gene>
<feature type="region of interest" description="Disordered" evidence="1">
    <location>
        <begin position="70"/>
        <end position="92"/>
    </location>
</feature>
<name>A0AAD1XMN4_EUPCR</name>
<comment type="caution">
    <text evidence="2">The sequence shown here is derived from an EMBL/GenBank/DDBJ whole genome shotgun (WGS) entry which is preliminary data.</text>
</comment>
<dbReference type="Proteomes" id="UP001295684">
    <property type="component" value="Unassembled WGS sequence"/>
</dbReference>
<proteinExistence type="predicted"/>
<accession>A0AAD1XMN4</accession>
<dbReference type="EMBL" id="CAMPGE010016965">
    <property type="protein sequence ID" value="CAI2375477.1"/>
    <property type="molecule type" value="Genomic_DNA"/>
</dbReference>
<dbReference type="AlphaFoldDB" id="A0AAD1XMN4"/>
<reference evidence="2" key="1">
    <citation type="submission" date="2023-07" db="EMBL/GenBank/DDBJ databases">
        <authorList>
            <consortium name="AG Swart"/>
            <person name="Singh M."/>
            <person name="Singh A."/>
            <person name="Seah K."/>
            <person name="Emmerich C."/>
        </authorList>
    </citation>
    <scope>NUCLEOTIDE SEQUENCE</scope>
    <source>
        <strain evidence="2">DP1</strain>
    </source>
</reference>
<feature type="compositionally biased region" description="Low complexity" evidence="1">
    <location>
        <begin position="76"/>
        <end position="89"/>
    </location>
</feature>
<evidence type="ECO:0000313" key="2">
    <source>
        <dbReference type="EMBL" id="CAI2375477.1"/>
    </source>
</evidence>
<organism evidence="2 3">
    <name type="scientific">Euplotes crassus</name>
    <dbReference type="NCBI Taxonomy" id="5936"/>
    <lineage>
        <taxon>Eukaryota</taxon>
        <taxon>Sar</taxon>
        <taxon>Alveolata</taxon>
        <taxon>Ciliophora</taxon>
        <taxon>Intramacronucleata</taxon>
        <taxon>Spirotrichea</taxon>
        <taxon>Hypotrichia</taxon>
        <taxon>Euplotida</taxon>
        <taxon>Euplotidae</taxon>
        <taxon>Moneuplotes</taxon>
    </lineage>
</organism>
<evidence type="ECO:0000313" key="3">
    <source>
        <dbReference type="Proteomes" id="UP001295684"/>
    </source>
</evidence>
<sequence>MEKNAGFSCPRVRFGCQESEKSLGDDVSSISSVDDGDSDLPQVMPENYRRNFSQPFFISNTTPRRGAVFRKESKASKSNNTSSTNLNLKDSQQKVCQKVSHKKLFMKPTQKTADLMERCRNDKFRRMLLRYAPELRNLIKQQELDLPEIPLFIQKKKMRSKLTRFSQLKFSYADNDKDFIKIKDICLLGGRLNQPAPKIFSLCKQKYTERLNKILRIDPLSVQNVCCKKLICNTTNKFNEAITHFKSKNRQIVIKNIRNSLG</sequence>
<protein>
    <submittedName>
        <fullName evidence="2">Uncharacterized protein</fullName>
    </submittedName>
</protein>
<evidence type="ECO:0000256" key="1">
    <source>
        <dbReference type="SAM" id="MobiDB-lite"/>
    </source>
</evidence>